<organism evidence="2 3">
    <name type="scientific">Zizania palustris</name>
    <name type="common">Northern wild rice</name>
    <dbReference type="NCBI Taxonomy" id="103762"/>
    <lineage>
        <taxon>Eukaryota</taxon>
        <taxon>Viridiplantae</taxon>
        <taxon>Streptophyta</taxon>
        <taxon>Embryophyta</taxon>
        <taxon>Tracheophyta</taxon>
        <taxon>Spermatophyta</taxon>
        <taxon>Magnoliopsida</taxon>
        <taxon>Liliopsida</taxon>
        <taxon>Poales</taxon>
        <taxon>Poaceae</taxon>
        <taxon>BOP clade</taxon>
        <taxon>Oryzoideae</taxon>
        <taxon>Oryzeae</taxon>
        <taxon>Zizaniinae</taxon>
        <taxon>Zizania</taxon>
    </lineage>
</organism>
<evidence type="ECO:0000313" key="3">
    <source>
        <dbReference type="Proteomes" id="UP000729402"/>
    </source>
</evidence>
<evidence type="ECO:0000256" key="1">
    <source>
        <dbReference type="SAM" id="MobiDB-lite"/>
    </source>
</evidence>
<dbReference type="PANTHER" id="PTHR47179:SF1">
    <property type="entry name" value="E3 UBIQUITIN-PROTEIN LIGASE SIS3"/>
    <property type="match status" value="1"/>
</dbReference>
<reference evidence="2" key="2">
    <citation type="submission" date="2021-02" db="EMBL/GenBank/DDBJ databases">
        <authorList>
            <person name="Kimball J.A."/>
            <person name="Haas M.W."/>
            <person name="Macchietto M."/>
            <person name="Kono T."/>
            <person name="Duquette J."/>
            <person name="Shao M."/>
        </authorList>
    </citation>
    <scope>NUCLEOTIDE SEQUENCE</scope>
    <source>
        <tissue evidence="2">Fresh leaf tissue</tissue>
    </source>
</reference>
<evidence type="ECO:0000313" key="2">
    <source>
        <dbReference type="EMBL" id="KAG8084153.1"/>
    </source>
</evidence>
<dbReference type="GO" id="GO:0004842">
    <property type="term" value="F:ubiquitin-protein transferase activity"/>
    <property type="evidence" value="ECO:0007669"/>
    <property type="project" value="InterPro"/>
</dbReference>
<keyword evidence="3" id="KW-1185">Reference proteome</keyword>
<gene>
    <name evidence="2" type="ORF">GUJ93_ZPchr0010g7773</name>
</gene>
<comment type="caution">
    <text evidence="2">The sequence shown here is derived from an EMBL/GenBank/DDBJ whole genome shotgun (WGS) entry which is preliminary data.</text>
</comment>
<dbReference type="EMBL" id="JAAALK010000082">
    <property type="protein sequence ID" value="KAG8084153.1"/>
    <property type="molecule type" value="Genomic_DNA"/>
</dbReference>
<evidence type="ECO:0008006" key="4">
    <source>
        <dbReference type="Google" id="ProtNLM"/>
    </source>
</evidence>
<accession>A0A8J5W6D8</accession>
<feature type="compositionally biased region" description="Polar residues" evidence="1">
    <location>
        <begin position="29"/>
        <end position="38"/>
    </location>
</feature>
<dbReference type="OrthoDB" id="9984778at2759"/>
<feature type="region of interest" description="Disordered" evidence="1">
    <location>
        <begin position="14"/>
        <end position="41"/>
    </location>
</feature>
<dbReference type="InterPro" id="IPR044793">
    <property type="entry name" value="SIS3"/>
</dbReference>
<dbReference type="Proteomes" id="UP000729402">
    <property type="component" value="Unassembled WGS sequence"/>
</dbReference>
<proteinExistence type="predicted"/>
<sequence length="141" mass="15789">MDLWLTAPSHGEVVHHHLDAPPNRRLPTNDRNPISTSPPTLPRAVADLGPMALSHGEVVSHHLHAPPGRHLSTDDRLPSTTTVSVCGLPCVQNFHVECINQWLWLNVKCPRCWCSVFPNLDLSALNILRPTIEHLVNHYFD</sequence>
<protein>
    <recommendedName>
        <fullName evidence="4">RING-type domain-containing protein</fullName>
    </recommendedName>
</protein>
<reference evidence="2" key="1">
    <citation type="journal article" date="2021" name="bioRxiv">
        <title>Whole Genome Assembly and Annotation of Northern Wild Rice, Zizania palustris L., Supports a Whole Genome Duplication in the Zizania Genus.</title>
        <authorList>
            <person name="Haas M."/>
            <person name="Kono T."/>
            <person name="Macchietto M."/>
            <person name="Millas R."/>
            <person name="McGilp L."/>
            <person name="Shao M."/>
            <person name="Duquette J."/>
            <person name="Hirsch C.N."/>
            <person name="Kimball J."/>
        </authorList>
    </citation>
    <scope>NUCLEOTIDE SEQUENCE</scope>
    <source>
        <tissue evidence="2">Fresh leaf tissue</tissue>
    </source>
</reference>
<dbReference type="PANTHER" id="PTHR47179">
    <property type="entry name" value="E3 UBIQUITIN-PROTEIN LIGASE SIS3"/>
    <property type="match status" value="1"/>
</dbReference>
<dbReference type="AlphaFoldDB" id="A0A8J5W6D8"/>
<name>A0A8J5W6D8_ZIZPA</name>
<dbReference type="GO" id="GO:0010182">
    <property type="term" value="P:sugar mediated signaling pathway"/>
    <property type="evidence" value="ECO:0007669"/>
    <property type="project" value="InterPro"/>
</dbReference>